<evidence type="ECO:0000256" key="1">
    <source>
        <dbReference type="ARBA" id="ARBA00004401"/>
    </source>
</evidence>
<feature type="transmembrane region" description="Helical" evidence="3">
    <location>
        <begin position="15"/>
        <end position="38"/>
    </location>
</feature>
<protein>
    <recommendedName>
        <fullName evidence="3">Signal peptidase I</fullName>
        <ecNumber evidence="3">3.4.21.89</ecNumber>
    </recommendedName>
</protein>
<dbReference type="Pfam" id="PF10502">
    <property type="entry name" value="Peptidase_S26"/>
    <property type="match status" value="1"/>
</dbReference>
<comment type="caution">
    <text evidence="3">Lacks conserved residue(s) required for the propagation of feature annotation.</text>
</comment>
<evidence type="ECO:0000256" key="3">
    <source>
        <dbReference type="RuleBase" id="RU362042"/>
    </source>
</evidence>
<feature type="region of interest" description="Disordered" evidence="4">
    <location>
        <begin position="236"/>
        <end position="255"/>
    </location>
</feature>
<dbReference type="SUPFAM" id="SSF51306">
    <property type="entry name" value="LexA/Signal peptidase"/>
    <property type="match status" value="1"/>
</dbReference>
<comment type="caution">
    <text evidence="6">The sequence shown here is derived from an EMBL/GenBank/DDBJ whole genome shotgun (WGS) entry which is preliminary data.</text>
</comment>
<dbReference type="PANTHER" id="PTHR43390:SF1">
    <property type="entry name" value="CHLOROPLAST PROCESSING PEPTIDASE"/>
    <property type="match status" value="1"/>
</dbReference>
<dbReference type="GO" id="GO:0009003">
    <property type="term" value="F:signal peptidase activity"/>
    <property type="evidence" value="ECO:0007669"/>
    <property type="project" value="UniProtKB-EC"/>
</dbReference>
<dbReference type="InterPro" id="IPR019533">
    <property type="entry name" value="Peptidase_S26"/>
</dbReference>
<dbReference type="NCBIfam" id="TIGR02227">
    <property type="entry name" value="sigpep_I_bact"/>
    <property type="match status" value="1"/>
</dbReference>
<accession>A0ABU2LUF3</accession>
<evidence type="ECO:0000256" key="2">
    <source>
        <dbReference type="ARBA" id="ARBA00009370"/>
    </source>
</evidence>
<keyword evidence="3 6" id="KW-0378">Hydrolase</keyword>
<keyword evidence="3" id="KW-0812">Transmembrane</keyword>
<dbReference type="RefSeq" id="WP_311601438.1">
    <property type="nucleotide sequence ID" value="NZ_JAVREM010000036.1"/>
</dbReference>
<dbReference type="PRINTS" id="PR00727">
    <property type="entry name" value="LEADERPTASE"/>
</dbReference>
<gene>
    <name evidence="6" type="primary">lepB</name>
    <name evidence="6" type="ORF">RNC47_23160</name>
</gene>
<reference evidence="7" key="1">
    <citation type="submission" date="2023-07" db="EMBL/GenBank/DDBJ databases">
        <title>30 novel species of actinomycetes from the DSMZ collection.</title>
        <authorList>
            <person name="Nouioui I."/>
        </authorList>
    </citation>
    <scope>NUCLEOTIDE SEQUENCE [LARGE SCALE GENOMIC DNA]</scope>
    <source>
        <strain evidence="7">DSM 44918</strain>
    </source>
</reference>
<dbReference type="PANTHER" id="PTHR43390">
    <property type="entry name" value="SIGNAL PEPTIDASE I"/>
    <property type="match status" value="1"/>
</dbReference>
<comment type="subcellular location">
    <subcellularLocation>
        <location evidence="1">Cell membrane</location>
        <topology evidence="1">Single-pass type II membrane protein</topology>
    </subcellularLocation>
    <subcellularLocation>
        <location evidence="3">Membrane</location>
        <topology evidence="3">Single-pass type II membrane protein</topology>
    </subcellularLocation>
</comment>
<organism evidence="6 7">
    <name type="scientific">Streptomyces millisiae</name>
    <dbReference type="NCBI Taxonomy" id="3075542"/>
    <lineage>
        <taxon>Bacteria</taxon>
        <taxon>Bacillati</taxon>
        <taxon>Actinomycetota</taxon>
        <taxon>Actinomycetes</taxon>
        <taxon>Kitasatosporales</taxon>
        <taxon>Streptomycetaceae</taxon>
        <taxon>Streptomyces</taxon>
    </lineage>
</organism>
<dbReference type="InterPro" id="IPR000223">
    <property type="entry name" value="Pept_S26A_signal_pept_1"/>
</dbReference>
<feature type="domain" description="Peptidase S26" evidence="5">
    <location>
        <begin position="26"/>
        <end position="178"/>
    </location>
</feature>
<dbReference type="CDD" id="cd06530">
    <property type="entry name" value="S26_SPase_I"/>
    <property type="match status" value="1"/>
</dbReference>
<evidence type="ECO:0000256" key="4">
    <source>
        <dbReference type="SAM" id="MobiDB-lite"/>
    </source>
</evidence>
<sequence length="255" mass="26177">MSGAPGHGGRLGRRLSAVAVGVGCVLFLGGFVLAAFLYQPYTVPTNSMSPAVMAGDRVLAQRIDGSEVRRGDVVVFRDALWGDSPMIKRVVGVGGDTVACCDEGGRLTVNGEPIAEPYVEEAQGAAGVGFEATVPDGEIFLLGDDRVDSLDSRNLMTESDPGTVPLTAVSGRVEATVWPFDRLGVFPVASGFAELPGGVSGAGPLRPLAYATVAGGLLIVCGALLGPVVGRLTRARSDRRGVPTPPVAHNEGTHG</sequence>
<evidence type="ECO:0000259" key="5">
    <source>
        <dbReference type="Pfam" id="PF10502"/>
    </source>
</evidence>
<evidence type="ECO:0000313" key="7">
    <source>
        <dbReference type="Proteomes" id="UP001183420"/>
    </source>
</evidence>
<dbReference type="InterPro" id="IPR036286">
    <property type="entry name" value="LexA/Signal_pep-like_sf"/>
</dbReference>
<keyword evidence="3" id="KW-0645">Protease</keyword>
<dbReference type="EC" id="3.4.21.89" evidence="3"/>
<dbReference type="Proteomes" id="UP001183420">
    <property type="component" value="Unassembled WGS sequence"/>
</dbReference>
<comment type="similarity">
    <text evidence="2 3">Belongs to the peptidase S26 family.</text>
</comment>
<proteinExistence type="inferred from homology"/>
<name>A0ABU2LUF3_9ACTN</name>
<comment type="catalytic activity">
    <reaction evidence="3">
        <text>Cleavage of hydrophobic, N-terminal signal or leader sequences from secreted and periplasmic proteins.</text>
        <dbReference type="EC" id="3.4.21.89"/>
    </reaction>
</comment>
<keyword evidence="7" id="KW-1185">Reference proteome</keyword>
<keyword evidence="3" id="KW-0472">Membrane</keyword>
<dbReference type="EMBL" id="JAVREM010000036">
    <property type="protein sequence ID" value="MDT0321235.1"/>
    <property type="molecule type" value="Genomic_DNA"/>
</dbReference>
<dbReference type="Gene3D" id="2.10.109.10">
    <property type="entry name" value="Umud Fragment, subunit A"/>
    <property type="match status" value="1"/>
</dbReference>
<evidence type="ECO:0000313" key="6">
    <source>
        <dbReference type="EMBL" id="MDT0321235.1"/>
    </source>
</evidence>
<keyword evidence="3" id="KW-1133">Transmembrane helix</keyword>
<feature type="transmembrane region" description="Helical" evidence="3">
    <location>
        <begin position="208"/>
        <end position="230"/>
    </location>
</feature>